<dbReference type="EMBL" id="CP150096">
    <property type="protein sequence ID" value="WZN44171.1"/>
    <property type="molecule type" value="Genomic_DNA"/>
</dbReference>
<evidence type="ECO:0000256" key="1">
    <source>
        <dbReference type="SAM" id="SignalP"/>
    </source>
</evidence>
<keyword evidence="3" id="KW-1185">Reference proteome</keyword>
<sequence>MKKLLTLFASMLIITAANAQEIETLAGKTSKAKSFGAYGHGFGTISALNGDFAVLTGAYGGVFLNKKWLLGAGAKSLANNIRVEAPDRPVLNFWYTGAVVEYVHNSDKLFHWSAGTLIGGGGVSEREKFNKGRDHVYGSSSVVVAEPFVQLEMNVTHYLRVVAGGSYRRVFGVGGLHTTDEKLSAPGFSLGVKAGIF</sequence>
<reference evidence="2 3" key="1">
    <citation type="submission" date="2024-03" db="EMBL/GenBank/DDBJ databases">
        <title>Chitinophaga caseinilytica sp. nov., a casein hydrolysing bacterium isolated from forest soil.</title>
        <authorList>
            <person name="Lee D.S."/>
            <person name="Han D.M."/>
            <person name="Baek J.H."/>
            <person name="Choi D.G."/>
            <person name="Jeon J.H."/>
            <person name="Jeon C.O."/>
        </authorList>
    </citation>
    <scope>NUCLEOTIDE SEQUENCE [LARGE SCALE GENOMIC DNA]</scope>
    <source>
        <strain evidence="2 3">KACC 19118</strain>
    </source>
</reference>
<evidence type="ECO:0008006" key="4">
    <source>
        <dbReference type="Google" id="ProtNLM"/>
    </source>
</evidence>
<evidence type="ECO:0000313" key="3">
    <source>
        <dbReference type="Proteomes" id="UP001449657"/>
    </source>
</evidence>
<feature type="signal peptide" evidence="1">
    <location>
        <begin position="1"/>
        <end position="19"/>
    </location>
</feature>
<organism evidence="2 3">
    <name type="scientific">Chitinophaga caseinilytica</name>
    <dbReference type="NCBI Taxonomy" id="2267521"/>
    <lineage>
        <taxon>Bacteria</taxon>
        <taxon>Pseudomonadati</taxon>
        <taxon>Bacteroidota</taxon>
        <taxon>Chitinophagia</taxon>
        <taxon>Chitinophagales</taxon>
        <taxon>Chitinophagaceae</taxon>
        <taxon>Chitinophaga</taxon>
    </lineage>
</organism>
<keyword evidence="1" id="KW-0732">Signal</keyword>
<dbReference type="RefSeq" id="WP_341838963.1">
    <property type="nucleotide sequence ID" value="NZ_CP149792.1"/>
</dbReference>
<dbReference type="Proteomes" id="UP001449657">
    <property type="component" value="Chromosome"/>
</dbReference>
<accession>A0ABZ2Z0H1</accession>
<proteinExistence type="predicted"/>
<gene>
    <name evidence="2" type="ORF">WJU22_14830</name>
</gene>
<protein>
    <recommendedName>
        <fullName evidence="4">Outer membrane protein beta-barrel domain-containing protein</fullName>
    </recommendedName>
</protein>
<feature type="chain" id="PRO_5047196627" description="Outer membrane protein beta-barrel domain-containing protein" evidence="1">
    <location>
        <begin position="20"/>
        <end position="197"/>
    </location>
</feature>
<name>A0ABZ2Z0H1_9BACT</name>
<evidence type="ECO:0000313" key="2">
    <source>
        <dbReference type="EMBL" id="WZN44171.1"/>
    </source>
</evidence>